<dbReference type="InterPro" id="IPR055411">
    <property type="entry name" value="LRR_FXL15/At3g58940/PEG3-like"/>
</dbReference>
<dbReference type="PANTHER" id="PTHR31639">
    <property type="entry name" value="F-BOX PROTEIN-LIKE"/>
    <property type="match status" value="1"/>
</dbReference>
<dbReference type="AlphaFoldDB" id="A0AAD3NVS3"/>
<organism evidence="3 4">
    <name type="scientific">Cryptomeria japonica</name>
    <name type="common">Japanese cedar</name>
    <name type="synonym">Cupressus japonica</name>
    <dbReference type="NCBI Taxonomy" id="3369"/>
    <lineage>
        <taxon>Eukaryota</taxon>
        <taxon>Viridiplantae</taxon>
        <taxon>Streptophyta</taxon>
        <taxon>Embryophyta</taxon>
        <taxon>Tracheophyta</taxon>
        <taxon>Spermatophyta</taxon>
        <taxon>Pinopsida</taxon>
        <taxon>Pinidae</taxon>
        <taxon>Conifers II</taxon>
        <taxon>Cupressales</taxon>
        <taxon>Cupressaceae</taxon>
        <taxon>Cryptomeria</taxon>
    </lineage>
</organism>
<feature type="domain" description="F-box/LRR-repeat protein 15/At3g58940/PEG3-like LRR" evidence="2">
    <location>
        <begin position="99"/>
        <end position="227"/>
    </location>
</feature>
<dbReference type="PANTHER" id="PTHR31639:SF289">
    <property type="entry name" value="F-BOX DOMAIN CONTAINING PROTEIN"/>
    <property type="match status" value="1"/>
</dbReference>
<accession>A0AAD3NVS3</accession>
<dbReference type="Proteomes" id="UP001234787">
    <property type="component" value="Unassembled WGS sequence"/>
</dbReference>
<feature type="non-terminal residue" evidence="3">
    <location>
        <position position="412"/>
    </location>
</feature>
<dbReference type="EMBL" id="BSEH01000695">
    <property type="protein sequence ID" value="GLJ59097.1"/>
    <property type="molecule type" value="Genomic_DNA"/>
</dbReference>
<dbReference type="InterPro" id="IPR036047">
    <property type="entry name" value="F-box-like_dom_sf"/>
</dbReference>
<dbReference type="SUPFAM" id="SSF81383">
    <property type="entry name" value="F-box domain"/>
    <property type="match status" value="1"/>
</dbReference>
<sequence length="412" mass="46669">MARSSAIDRLSALSDDVLLNHILSKISYRDVVRSSLLSQRWRLLWTKIPRLKFCPEDFEKQKDGRIQAIINNALLHLDTRLSCLELTVALDDPKAAYINNWIRLAAEKQVERMDIHICNRDPKTGKRISNGASPMMELGDSIFSCENLTVLTVQYIRIPKMPTNFGVFRSLKALRYAGIPNLDDAMFEGFMDLCPHLQDLGILSCLGLKNLNIRSFNLMWIHLGDLRPDISLQLTCPRLMEIGLIDSGQYAGLKWLKLLQQISRAKSVKKVILQNYNTGNAVNPGMPSIIVLNSFPGLEELTIHGQCFQEMISDEMPTAEVALPNLKMVRAHIGPDKGAQAVIFLGFLLRNCPLSVTRVFLPEHCPPIMQNNILNLERDFSKSRLSTATKTWSMNLKAVCQLCTRRVEYYSQ</sequence>
<reference evidence="3" key="1">
    <citation type="submission" date="2022-12" db="EMBL/GenBank/DDBJ databases">
        <title>Chromosome-Level Genome Assembly of Japanese Cedar (Cryptomeriajaponica D. Don).</title>
        <authorList>
            <person name="Fujino T."/>
            <person name="Yamaguchi K."/>
            <person name="Yokoyama T."/>
            <person name="Hamanaka T."/>
            <person name="Harazono Y."/>
            <person name="Kamada H."/>
            <person name="Kobayashi W."/>
            <person name="Ujino-Ihara T."/>
            <person name="Uchiyama K."/>
            <person name="Matsumoto A."/>
            <person name="Izuno A."/>
            <person name="Tsumura Y."/>
            <person name="Toyoda A."/>
            <person name="Shigenobu S."/>
            <person name="Moriguchi Y."/>
            <person name="Ueno S."/>
            <person name="Kasahara M."/>
        </authorList>
    </citation>
    <scope>NUCLEOTIDE SEQUENCE</scope>
</reference>
<dbReference type="Gene3D" id="3.80.10.10">
    <property type="entry name" value="Ribonuclease Inhibitor"/>
    <property type="match status" value="1"/>
</dbReference>
<protein>
    <recommendedName>
        <fullName evidence="5">F-box domain-containing protein</fullName>
    </recommendedName>
</protein>
<dbReference type="Pfam" id="PF24758">
    <property type="entry name" value="LRR_At5g56370"/>
    <property type="match status" value="1"/>
</dbReference>
<gene>
    <name evidence="3" type="ORF">SUGI_1492670</name>
</gene>
<evidence type="ECO:0008006" key="5">
    <source>
        <dbReference type="Google" id="ProtNLM"/>
    </source>
</evidence>
<dbReference type="InterPro" id="IPR001810">
    <property type="entry name" value="F-box_dom"/>
</dbReference>
<dbReference type="InterPro" id="IPR032675">
    <property type="entry name" value="LRR_dom_sf"/>
</dbReference>
<proteinExistence type="predicted"/>
<evidence type="ECO:0000313" key="4">
    <source>
        <dbReference type="Proteomes" id="UP001234787"/>
    </source>
</evidence>
<name>A0AAD3NVS3_CRYJA</name>
<evidence type="ECO:0000313" key="3">
    <source>
        <dbReference type="EMBL" id="GLJ59097.1"/>
    </source>
</evidence>
<feature type="domain" description="F-box" evidence="1">
    <location>
        <begin position="16"/>
        <end position="50"/>
    </location>
</feature>
<evidence type="ECO:0000259" key="1">
    <source>
        <dbReference type="Pfam" id="PF00646"/>
    </source>
</evidence>
<evidence type="ECO:0000259" key="2">
    <source>
        <dbReference type="Pfam" id="PF24758"/>
    </source>
</evidence>
<dbReference type="Pfam" id="PF00646">
    <property type="entry name" value="F-box"/>
    <property type="match status" value="1"/>
</dbReference>
<comment type="caution">
    <text evidence="3">The sequence shown here is derived from an EMBL/GenBank/DDBJ whole genome shotgun (WGS) entry which is preliminary data.</text>
</comment>
<dbReference type="SUPFAM" id="SSF52047">
    <property type="entry name" value="RNI-like"/>
    <property type="match status" value="1"/>
</dbReference>
<keyword evidence="4" id="KW-1185">Reference proteome</keyword>